<organism evidence="3 4">
    <name type="scientific">Pandoraea cepalis</name>
    <dbReference type="NCBI Taxonomy" id="2508294"/>
    <lineage>
        <taxon>Bacteria</taxon>
        <taxon>Pseudomonadati</taxon>
        <taxon>Pseudomonadota</taxon>
        <taxon>Betaproteobacteria</taxon>
        <taxon>Burkholderiales</taxon>
        <taxon>Burkholderiaceae</taxon>
        <taxon>Pandoraea</taxon>
    </lineage>
</organism>
<dbReference type="RefSeq" id="WP_254440870.1">
    <property type="nucleotide sequence ID" value="NZ_CABPSL010000001.1"/>
</dbReference>
<proteinExistence type="predicted"/>
<sequence length="399" mass="39611">MMSNMLKTVAAAAAVSFALAACGGGGGGGGGSSGSGSGSGSGTGTGTTTTSTSNGQALLAAYTPPADIAGDVVTNYSGPSFNSYVGTSGLQSACSGSTVSTTVVDAPDVIVFSAGASVKAQELAADQFENQALPTVRTALALPTTGTAFDGQNKVVLCVDKALGQGIGETGTAITGQTVLGLPGPVMQLMSADSPNFDTRYPSATSLDAMAPLVVHESTHAALYSLMEPFGGGEIWFQEGTAQTVAGQSIGTKESVLATVQAGDVLAASNPNTNLNAYGAYEATLQYLTSSAPGGLGYGLTNLKNFVTAYKAAAMAACAQPIPNGIIPPATQTTGMPTGQYNACVGGAGSISPQLETAFDTAFNATFKDASGSPLLLHTADGSNSLESTLYQRLSAFLP</sequence>
<keyword evidence="2" id="KW-0732">Signal</keyword>
<feature type="region of interest" description="Disordered" evidence="1">
    <location>
        <begin position="30"/>
        <end position="51"/>
    </location>
</feature>
<dbReference type="EMBL" id="CABPSL010000001">
    <property type="protein sequence ID" value="VVD61788.1"/>
    <property type="molecule type" value="Genomic_DNA"/>
</dbReference>
<dbReference type="Proteomes" id="UP000384354">
    <property type="component" value="Unassembled WGS sequence"/>
</dbReference>
<dbReference type="AlphaFoldDB" id="A0A5E4RIP9"/>
<evidence type="ECO:0000256" key="1">
    <source>
        <dbReference type="SAM" id="MobiDB-lite"/>
    </source>
</evidence>
<gene>
    <name evidence="3" type="ORF">PCE31106_00135</name>
</gene>
<accession>A0A5E4RIP9</accession>
<feature type="compositionally biased region" description="Gly residues" evidence="1">
    <location>
        <begin position="30"/>
        <end position="45"/>
    </location>
</feature>
<name>A0A5E4RIP9_9BURK</name>
<feature type="chain" id="PRO_5022789459" evidence="2">
    <location>
        <begin position="21"/>
        <end position="399"/>
    </location>
</feature>
<evidence type="ECO:0000256" key="2">
    <source>
        <dbReference type="SAM" id="SignalP"/>
    </source>
</evidence>
<feature type="signal peptide" evidence="2">
    <location>
        <begin position="1"/>
        <end position="20"/>
    </location>
</feature>
<dbReference type="PROSITE" id="PS51257">
    <property type="entry name" value="PROKAR_LIPOPROTEIN"/>
    <property type="match status" value="1"/>
</dbReference>
<evidence type="ECO:0000313" key="4">
    <source>
        <dbReference type="Proteomes" id="UP000384354"/>
    </source>
</evidence>
<protein>
    <submittedName>
        <fullName evidence="3">Uncharacterized protein</fullName>
    </submittedName>
</protein>
<evidence type="ECO:0000313" key="3">
    <source>
        <dbReference type="EMBL" id="VVD61788.1"/>
    </source>
</evidence>
<reference evidence="3 4" key="1">
    <citation type="submission" date="2019-08" db="EMBL/GenBank/DDBJ databases">
        <authorList>
            <person name="Peeters C."/>
        </authorList>
    </citation>
    <scope>NUCLEOTIDE SEQUENCE [LARGE SCALE GENOMIC DNA]</scope>
    <source>
        <strain evidence="3 4">LMG 31106</strain>
    </source>
</reference>